<protein>
    <submittedName>
        <fullName evidence="2">Uncharacterized protein</fullName>
    </submittedName>
</protein>
<organism evidence="2">
    <name type="scientific">bioreactor metagenome</name>
    <dbReference type="NCBI Taxonomy" id="1076179"/>
    <lineage>
        <taxon>unclassified sequences</taxon>
        <taxon>metagenomes</taxon>
        <taxon>ecological metagenomes</taxon>
    </lineage>
</organism>
<evidence type="ECO:0000256" key="1">
    <source>
        <dbReference type="SAM" id="MobiDB-lite"/>
    </source>
</evidence>
<reference evidence="2" key="1">
    <citation type="submission" date="2019-08" db="EMBL/GenBank/DDBJ databases">
        <authorList>
            <person name="Kucharzyk K."/>
            <person name="Murdoch R.W."/>
            <person name="Higgins S."/>
            <person name="Loffler F."/>
        </authorList>
    </citation>
    <scope>NUCLEOTIDE SEQUENCE</scope>
</reference>
<name>A0A645ERG7_9ZZZZ</name>
<accession>A0A645ERG7</accession>
<sequence>MQVVATRQARQARLGQRGEDRIDQLRCGSDDIVAVAPGTPGDERLLGRRQADSDGPVKQQPPQVLVQHLDP</sequence>
<evidence type="ECO:0000313" key="2">
    <source>
        <dbReference type="EMBL" id="MPN04437.1"/>
    </source>
</evidence>
<gene>
    <name evidence="2" type="ORF">SDC9_151675</name>
</gene>
<feature type="compositionally biased region" description="Basic and acidic residues" evidence="1">
    <location>
        <begin position="41"/>
        <end position="52"/>
    </location>
</feature>
<dbReference type="EMBL" id="VSSQ01050348">
    <property type="protein sequence ID" value="MPN04437.1"/>
    <property type="molecule type" value="Genomic_DNA"/>
</dbReference>
<comment type="caution">
    <text evidence="2">The sequence shown here is derived from an EMBL/GenBank/DDBJ whole genome shotgun (WGS) entry which is preliminary data.</text>
</comment>
<proteinExistence type="predicted"/>
<feature type="region of interest" description="Disordered" evidence="1">
    <location>
        <begin position="32"/>
        <end position="71"/>
    </location>
</feature>
<dbReference type="AlphaFoldDB" id="A0A645ERG7"/>
<feature type="compositionally biased region" description="Low complexity" evidence="1">
    <location>
        <begin position="56"/>
        <end position="71"/>
    </location>
</feature>